<feature type="region of interest" description="Disordered" evidence="1">
    <location>
        <begin position="67"/>
        <end position="126"/>
    </location>
</feature>
<dbReference type="Proteomes" id="UP000094342">
    <property type="component" value="Unassembled WGS sequence"/>
</dbReference>
<reference evidence="3" key="1">
    <citation type="submission" date="2016-05" db="EMBL/GenBank/DDBJ databases">
        <authorList>
            <person name="Li Y."/>
        </authorList>
    </citation>
    <scope>NUCLEOTIDE SEQUENCE [LARGE SCALE GENOMIC DNA]</scope>
    <source>
        <strain evidence="3">YIC4027</strain>
    </source>
</reference>
<gene>
    <name evidence="2" type="ORF">A8M32_00160</name>
</gene>
<protein>
    <submittedName>
        <fullName evidence="2">Uncharacterized protein</fullName>
    </submittedName>
</protein>
<dbReference type="AlphaFoldDB" id="A0A1E3VIF6"/>
<accession>A0A1E3VIF6</accession>
<sequence length="126" mass="13258">MKFVGIQILPERGGKAGYTVEFVGADGEIVTVLCPQNAEGTLNRLNAVSRAKEILAAAAEAEEIPPGITATRRSASVPAGTLASARQAHDQQAMEEQLEEGLEDTFPASDPVSITSSTIPRGTPRR</sequence>
<evidence type="ECO:0000256" key="1">
    <source>
        <dbReference type="SAM" id="MobiDB-lite"/>
    </source>
</evidence>
<evidence type="ECO:0000313" key="3">
    <source>
        <dbReference type="Proteomes" id="UP000094342"/>
    </source>
</evidence>
<evidence type="ECO:0000313" key="2">
    <source>
        <dbReference type="EMBL" id="ODR93363.1"/>
    </source>
</evidence>
<keyword evidence="3" id="KW-1185">Reference proteome</keyword>
<comment type="caution">
    <text evidence="2">The sequence shown here is derived from an EMBL/GenBank/DDBJ whole genome shotgun (WGS) entry which is preliminary data.</text>
</comment>
<dbReference type="OrthoDB" id="8101404at2"/>
<name>A0A1E3VIF6_9HYPH</name>
<proteinExistence type="predicted"/>
<dbReference type="RefSeq" id="WP_069456405.1">
    <property type="nucleotide sequence ID" value="NZ_CP034910.1"/>
</dbReference>
<dbReference type="EMBL" id="LYBW01000016">
    <property type="protein sequence ID" value="ODR93363.1"/>
    <property type="molecule type" value="Genomic_DNA"/>
</dbReference>
<organism evidence="2 3">
    <name type="scientific">Sinorhizobium alkalisoli</name>
    <dbReference type="NCBI Taxonomy" id="1752398"/>
    <lineage>
        <taxon>Bacteria</taxon>
        <taxon>Pseudomonadati</taxon>
        <taxon>Pseudomonadota</taxon>
        <taxon>Alphaproteobacteria</taxon>
        <taxon>Hyphomicrobiales</taxon>
        <taxon>Rhizobiaceae</taxon>
        <taxon>Sinorhizobium/Ensifer group</taxon>
        <taxon>Sinorhizobium</taxon>
    </lineage>
</organism>